<dbReference type="Proteomes" id="UP000250166">
    <property type="component" value="Unassembled WGS sequence"/>
</dbReference>
<keyword evidence="2" id="KW-0732">Signal</keyword>
<dbReference type="RefSeq" id="WP_112059271.1">
    <property type="nucleotide sequence ID" value="NZ_UAWL01000031.1"/>
</dbReference>
<proteinExistence type="predicted"/>
<dbReference type="InterPro" id="IPR036249">
    <property type="entry name" value="Thioredoxin-like_sf"/>
</dbReference>
<keyword evidence="3" id="KW-0413">Isomerase</keyword>
<feature type="signal peptide" evidence="2">
    <location>
        <begin position="1"/>
        <end position="23"/>
    </location>
</feature>
<feature type="chain" id="PRO_5016138730" evidence="2">
    <location>
        <begin position="24"/>
        <end position="266"/>
    </location>
</feature>
<evidence type="ECO:0000256" key="1">
    <source>
        <dbReference type="SAM" id="Coils"/>
    </source>
</evidence>
<dbReference type="AlphaFoldDB" id="A0A2X3DYS7"/>
<feature type="coiled-coil region" evidence="1">
    <location>
        <begin position="204"/>
        <end position="231"/>
    </location>
</feature>
<reference evidence="3 4" key="1">
    <citation type="submission" date="2018-06" db="EMBL/GenBank/DDBJ databases">
        <authorList>
            <consortium name="Pathogen Informatics"/>
            <person name="Doyle S."/>
        </authorList>
    </citation>
    <scope>NUCLEOTIDE SEQUENCE [LARGE SCALE GENOMIC DNA]</scope>
    <source>
        <strain evidence="3 4">NCTC13102</strain>
    </source>
</reference>
<protein>
    <submittedName>
        <fullName evidence="3">Disulphide isomerase</fullName>
    </submittedName>
</protein>
<evidence type="ECO:0000256" key="2">
    <source>
        <dbReference type="SAM" id="SignalP"/>
    </source>
</evidence>
<organism evidence="3 4">
    <name type="scientific">Helicobacter fennelliae</name>
    <dbReference type="NCBI Taxonomy" id="215"/>
    <lineage>
        <taxon>Bacteria</taxon>
        <taxon>Pseudomonadati</taxon>
        <taxon>Campylobacterota</taxon>
        <taxon>Epsilonproteobacteria</taxon>
        <taxon>Campylobacterales</taxon>
        <taxon>Helicobacteraceae</taxon>
        <taxon>Helicobacter</taxon>
    </lineage>
</organism>
<dbReference type="SUPFAM" id="SSF52833">
    <property type="entry name" value="Thioredoxin-like"/>
    <property type="match status" value="1"/>
</dbReference>
<name>A0A2X3DYS7_9HELI</name>
<keyword evidence="1" id="KW-0175">Coiled coil</keyword>
<gene>
    <name evidence="3" type="ORF">NCTC13102_02239</name>
</gene>
<dbReference type="GO" id="GO:0016853">
    <property type="term" value="F:isomerase activity"/>
    <property type="evidence" value="ECO:0007669"/>
    <property type="project" value="UniProtKB-KW"/>
</dbReference>
<accession>A0A2X3DYS7</accession>
<evidence type="ECO:0000313" key="4">
    <source>
        <dbReference type="Proteomes" id="UP000250166"/>
    </source>
</evidence>
<dbReference type="Gene3D" id="3.40.30.10">
    <property type="entry name" value="Glutaredoxin"/>
    <property type="match status" value="1"/>
</dbReference>
<sequence>MKLVKFVASLGLTLGLAVLVFNACSDKTIQKKLEFLNNLGESKLSFSENEKIERIKAFYREKLDNIEDLKIDFVEKIKANGDLEFDAYVFDFSVNGQSQKEILFVKDNFFFSDFASMETLSTSKEKAIKILEKEANARIVEALEEDKDFIITLGNGKKEEFIFSDPLCSFCKEHLAKIDNSYLKSHTLHFIFVSVHGEAGFDRANLIYENIQKAQNDIEKLEIIKNYYEDNINQEPLFAQKSLDLKTLFDKYANLGLKYVPYIIEK</sequence>
<dbReference type="EMBL" id="UAWL01000031">
    <property type="protein sequence ID" value="SQC36432.1"/>
    <property type="molecule type" value="Genomic_DNA"/>
</dbReference>
<evidence type="ECO:0000313" key="3">
    <source>
        <dbReference type="EMBL" id="SQC36432.1"/>
    </source>
</evidence>